<feature type="compositionally biased region" description="Low complexity" evidence="1">
    <location>
        <begin position="90"/>
        <end position="116"/>
    </location>
</feature>
<evidence type="ECO:0000313" key="5">
    <source>
        <dbReference type="Proteomes" id="UP000717515"/>
    </source>
</evidence>
<dbReference type="PROSITE" id="PS50969">
    <property type="entry name" value="FCP1"/>
    <property type="match status" value="1"/>
</dbReference>
<feature type="transmembrane region" description="Helical" evidence="2">
    <location>
        <begin position="138"/>
        <end position="161"/>
    </location>
</feature>
<feature type="compositionally biased region" description="Low complexity" evidence="1">
    <location>
        <begin position="41"/>
        <end position="67"/>
    </location>
</feature>
<dbReference type="Pfam" id="PF03031">
    <property type="entry name" value="NIF"/>
    <property type="match status" value="1"/>
</dbReference>
<dbReference type="PANTHER" id="PTHR12210">
    <property type="entry name" value="DULLARD PROTEIN PHOSPHATASE"/>
    <property type="match status" value="1"/>
</dbReference>
<dbReference type="SUPFAM" id="SSF56784">
    <property type="entry name" value="HAD-like"/>
    <property type="match status" value="1"/>
</dbReference>
<dbReference type="Gene3D" id="3.40.50.1000">
    <property type="entry name" value="HAD superfamily/HAD-like"/>
    <property type="match status" value="1"/>
</dbReference>
<feature type="region of interest" description="Disordered" evidence="1">
    <location>
        <begin position="228"/>
        <end position="342"/>
    </location>
</feature>
<keyword evidence="2" id="KW-0812">Transmembrane</keyword>
<dbReference type="InterPro" id="IPR050365">
    <property type="entry name" value="TIM50"/>
</dbReference>
<evidence type="ECO:0000256" key="1">
    <source>
        <dbReference type="SAM" id="MobiDB-lite"/>
    </source>
</evidence>
<dbReference type="AlphaFoldDB" id="A0A9P8D3G1"/>
<dbReference type="NCBIfam" id="TIGR02251">
    <property type="entry name" value="HIF-SF_euk"/>
    <property type="match status" value="1"/>
</dbReference>
<dbReference type="SMART" id="SM00577">
    <property type="entry name" value="CPDc"/>
    <property type="match status" value="1"/>
</dbReference>
<dbReference type="GO" id="GO:0016791">
    <property type="term" value="F:phosphatase activity"/>
    <property type="evidence" value="ECO:0007669"/>
    <property type="project" value="InterPro"/>
</dbReference>
<keyword evidence="2" id="KW-0472">Membrane</keyword>
<name>A0A9P8D3G1_MORAP</name>
<comment type="caution">
    <text evidence="4">The sequence shown here is derived from an EMBL/GenBank/DDBJ whole genome shotgun (WGS) entry which is preliminary data.</text>
</comment>
<dbReference type="Proteomes" id="UP000717515">
    <property type="component" value="Unassembled WGS sequence"/>
</dbReference>
<proteinExistence type="predicted"/>
<feature type="region of interest" description="Disordered" evidence="1">
    <location>
        <begin position="90"/>
        <end position="118"/>
    </location>
</feature>
<feature type="compositionally biased region" description="Low complexity" evidence="1">
    <location>
        <begin position="172"/>
        <end position="187"/>
    </location>
</feature>
<gene>
    <name evidence="4" type="ORF">KVV02_000282</name>
</gene>
<dbReference type="InterPro" id="IPR023214">
    <property type="entry name" value="HAD_sf"/>
</dbReference>
<keyword evidence="2" id="KW-1133">Transmembrane helix</keyword>
<sequence>MISPSNLPSPAGYSFGSYGPMNTQIQDEQPGLHPQAPHLTSSLASSGSVKSADSGSKTSSTDSSNSNTASFNAASFSSLAAASAGTSSLPVSTATASSTPSLGSSGANTTTTPSTTFQRSAPAASLSVALCRSVVLKYIYLTYLFLLQILLAPSVAVQTFIRRRRKTINHLSSSNNSNINSSVSSKSRTGVQESGDEAVGLNEGVVGAVGQKFLQQYTLDNHLGHYSTGGNSGSSSATNHNQSTYDSNSTTFTNNTNNNNGNSMLRRSSRFKSRSDLEEIAQSSTATLKAASPDDALVSSSSSSSSPPRHSLIAHGYGTDSMAEDASGDNSATAGRGNRSVRLRQRMGRPMSGLGVPGSHHGPGAGMVRKKTLVLDLDETLIHSTSRGSRSQGYMVEVLVERHACLYYVYKRPHVDYFLKKVSEWYKLVIFTASMAEYADPVIDWLDQNRTLFDRRYFRQACFFRNGSYLKDLTVIDPDLSSVCLLDNSPLSYSLNKENGIPIDSWIDNPNDEALLDLLPFLDALRFTEDVRSVLSLRTV</sequence>
<feature type="region of interest" description="Disordered" evidence="1">
    <location>
        <begin position="171"/>
        <end position="196"/>
    </location>
</feature>
<organism evidence="4 5">
    <name type="scientific">Mortierella alpina</name>
    <name type="common">Oleaginous fungus</name>
    <name type="synonym">Mortierella renispora</name>
    <dbReference type="NCBI Taxonomy" id="64518"/>
    <lineage>
        <taxon>Eukaryota</taxon>
        <taxon>Fungi</taxon>
        <taxon>Fungi incertae sedis</taxon>
        <taxon>Mucoromycota</taxon>
        <taxon>Mortierellomycotina</taxon>
        <taxon>Mortierellomycetes</taxon>
        <taxon>Mortierellales</taxon>
        <taxon>Mortierellaceae</taxon>
        <taxon>Mortierella</taxon>
    </lineage>
</organism>
<evidence type="ECO:0000256" key="2">
    <source>
        <dbReference type="SAM" id="Phobius"/>
    </source>
</evidence>
<feature type="region of interest" description="Disordered" evidence="1">
    <location>
        <begin position="1"/>
        <end position="67"/>
    </location>
</feature>
<evidence type="ECO:0000259" key="3">
    <source>
        <dbReference type="PROSITE" id="PS50969"/>
    </source>
</evidence>
<evidence type="ECO:0000313" key="4">
    <source>
        <dbReference type="EMBL" id="KAG9327836.1"/>
    </source>
</evidence>
<dbReference type="CDD" id="cd07521">
    <property type="entry name" value="HAD_FCP1-like"/>
    <property type="match status" value="1"/>
</dbReference>
<dbReference type="InterPro" id="IPR004274">
    <property type="entry name" value="FCP1_dom"/>
</dbReference>
<accession>A0A9P8D3G1</accession>
<protein>
    <recommendedName>
        <fullName evidence="3">FCP1 homology domain-containing protein</fullName>
    </recommendedName>
</protein>
<dbReference type="FunFam" id="3.40.50.1000:FF:000093">
    <property type="entry name" value="NLI interacting factor-like phosphatase family protein"/>
    <property type="match status" value="1"/>
</dbReference>
<dbReference type="InterPro" id="IPR036412">
    <property type="entry name" value="HAD-like_sf"/>
</dbReference>
<feature type="domain" description="FCP1 homology" evidence="3">
    <location>
        <begin position="366"/>
        <end position="525"/>
    </location>
</feature>
<dbReference type="EMBL" id="JAIFTL010000001">
    <property type="protein sequence ID" value="KAG9327836.1"/>
    <property type="molecule type" value="Genomic_DNA"/>
</dbReference>
<dbReference type="InterPro" id="IPR011948">
    <property type="entry name" value="Dullard_phosphatase"/>
</dbReference>
<feature type="compositionally biased region" description="Low complexity" evidence="1">
    <location>
        <begin position="233"/>
        <end position="263"/>
    </location>
</feature>
<reference evidence="4" key="1">
    <citation type="submission" date="2021-07" db="EMBL/GenBank/DDBJ databases">
        <title>Draft genome of Mortierella alpina, strain LL118, isolated from an aspen leaf litter sample.</title>
        <authorList>
            <person name="Yang S."/>
            <person name="Vinatzer B.A."/>
        </authorList>
    </citation>
    <scope>NUCLEOTIDE SEQUENCE</scope>
    <source>
        <strain evidence="4">LL118</strain>
    </source>
</reference>